<evidence type="ECO:0000313" key="3">
    <source>
        <dbReference type="EMBL" id="CAL1138253.1"/>
    </source>
</evidence>
<accession>A0A9P1C6A2</accession>
<dbReference type="GO" id="GO:0051260">
    <property type="term" value="P:protein homooligomerization"/>
    <property type="evidence" value="ECO:0007669"/>
    <property type="project" value="InterPro"/>
</dbReference>
<proteinExistence type="predicted"/>
<keyword evidence="5" id="KW-1185">Reference proteome</keyword>
<comment type="caution">
    <text evidence="2">The sequence shown here is derived from an EMBL/GenBank/DDBJ whole genome shotgun (WGS) entry which is preliminary data.</text>
</comment>
<reference evidence="3" key="2">
    <citation type="submission" date="2024-04" db="EMBL/GenBank/DDBJ databases">
        <authorList>
            <person name="Chen Y."/>
            <person name="Shah S."/>
            <person name="Dougan E. K."/>
            <person name="Thang M."/>
            <person name="Chan C."/>
        </authorList>
    </citation>
    <scope>NUCLEOTIDE SEQUENCE [LARGE SCALE GENOMIC DNA]</scope>
</reference>
<feature type="domain" description="BTB" evidence="1">
    <location>
        <begin position="105"/>
        <end position="212"/>
    </location>
</feature>
<dbReference type="InterPro" id="IPR000210">
    <property type="entry name" value="BTB/POZ_dom"/>
</dbReference>
<organism evidence="2">
    <name type="scientific">Cladocopium goreaui</name>
    <dbReference type="NCBI Taxonomy" id="2562237"/>
    <lineage>
        <taxon>Eukaryota</taxon>
        <taxon>Sar</taxon>
        <taxon>Alveolata</taxon>
        <taxon>Dinophyceae</taxon>
        <taxon>Suessiales</taxon>
        <taxon>Symbiodiniaceae</taxon>
        <taxon>Cladocopium</taxon>
    </lineage>
</organism>
<dbReference type="InterPro" id="IPR003131">
    <property type="entry name" value="T1-type_BTB"/>
</dbReference>
<reference evidence="2" key="1">
    <citation type="submission" date="2022-10" db="EMBL/GenBank/DDBJ databases">
        <authorList>
            <person name="Chen Y."/>
            <person name="Dougan E. K."/>
            <person name="Chan C."/>
            <person name="Rhodes N."/>
            <person name="Thang M."/>
        </authorList>
    </citation>
    <scope>NUCLEOTIDE SEQUENCE</scope>
</reference>
<dbReference type="Gene3D" id="3.30.710.10">
    <property type="entry name" value="Potassium Channel Kv1.1, Chain A"/>
    <property type="match status" value="1"/>
</dbReference>
<evidence type="ECO:0000259" key="1">
    <source>
        <dbReference type="SMART" id="SM00225"/>
    </source>
</evidence>
<name>A0A9P1C6A2_9DINO</name>
<dbReference type="OrthoDB" id="10265730at2759"/>
<dbReference type="SUPFAM" id="SSF54695">
    <property type="entry name" value="POZ domain"/>
    <property type="match status" value="1"/>
</dbReference>
<evidence type="ECO:0000313" key="2">
    <source>
        <dbReference type="EMBL" id="CAI3984878.1"/>
    </source>
</evidence>
<dbReference type="AlphaFoldDB" id="A0A9P1C6A2"/>
<dbReference type="EMBL" id="CAMXCT010000930">
    <property type="protein sequence ID" value="CAI3984878.1"/>
    <property type="molecule type" value="Genomic_DNA"/>
</dbReference>
<gene>
    <name evidence="2" type="ORF">C1SCF055_LOCUS12379</name>
</gene>
<dbReference type="Pfam" id="PF02214">
    <property type="entry name" value="BTB_2"/>
    <property type="match status" value="1"/>
</dbReference>
<dbReference type="PANTHER" id="PTHR14499">
    <property type="entry name" value="POTASSIUM CHANNEL TETRAMERIZATION DOMAIN-CONTAINING"/>
    <property type="match status" value="1"/>
</dbReference>
<evidence type="ECO:0000313" key="5">
    <source>
        <dbReference type="Proteomes" id="UP001152797"/>
    </source>
</evidence>
<dbReference type="Proteomes" id="UP001152797">
    <property type="component" value="Unassembled WGS sequence"/>
</dbReference>
<protein>
    <submittedName>
        <fullName evidence="4">Adenylate cyclase 1</fullName>
    </submittedName>
</protein>
<dbReference type="SMART" id="SM00225">
    <property type="entry name" value="BTB"/>
    <property type="match status" value="1"/>
</dbReference>
<dbReference type="InterPro" id="IPR011333">
    <property type="entry name" value="SKP1/BTB/POZ_sf"/>
</dbReference>
<sequence>MDVADPDAFFEEDNLVKHALYGSSQVDPLNELRQLEVQRPPRLSSSSPGVAWDDITEDPKDFTECIAAWQETGGRTFPDFGRIASRSPGHRLSDGSEVGSDLFGPALVLNVGGSLFRTTPSTLRKAPFFDSMFRHTGEGGGLGATLDSEGHYFVDRSGFLFRYMLEYLRTGFWLLGEKACDLEFVDAIRSEANFYGLEGETGQLPVPRIMEYVCVWQHKDDTQTIYVDCMEQTIREDRDHQGLFRLCKYFGGLPLDQQTSTKRFKATSHCIQSVLSYFGMRGFSLQHIMEAPMITHVTSADGQSRSGPGTQFMLSRSVLFPCLPQRCDPIC</sequence>
<evidence type="ECO:0000313" key="4">
    <source>
        <dbReference type="EMBL" id="CAL4772190.1"/>
    </source>
</evidence>
<dbReference type="EMBL" id="CAMXCT030000930">
    <property type="protein sequence ID" value="CAL4772190.1"/>
    <property type="molecule type" value="Genomic_DNA"/>
</dbReference>
<dbReference type="EMBL" id="CAMXCT020000930">
    <property type="protein sequence ID" value="CAL1138253.1"/>
    <property type="molecule type" value="Genomic_DNA"/>
</dbReference>
<dbReference type="PANTHER" id="PTHR14499:SF136">
    <property type="entry name" value="GH08630P"/>
    <property type="match status" value="1"/>
</dbReference>